<feature type="domain" description="NGO1945-like C-terminal" evidence="2">
    <location>
        <begin position="145"/>
        <end position="239"/>
    </location>
</feature>
<comment type="caution">
    <text evidence="3">The sequence shown here is derived from an EMBL/GenBank/DDBJ whole genome shotgun (WGS) entry which is preliminary data.</text>
</comment>
<evidence type="ECO:0000259" key="2">
    <source>
        <dbReference type="Pfam" id="PF22106"/>
    </source>
</evidence>
<dbReference type="Pfam" id="PF09836">
    <property type="entry name" value="DUF2063"/>
    <property type="match status" value="1"/>
</dbReference>
<evidence type="ECO:0000259" key="1">
    <source>
        <dbReference type="Pfam" id="PF09836"/>
    </source>
</evidence>
<dbReference type="Gene3D" id="3.90.930.50">
    <property type="match status" value="1"/>
</dbReference>
<dbReference type="Gene3D" id="1.10.150.690">
    <property type="entry name" value="DUF2063"/>
    <property type="match status" value="1"/>
</dbReference>
<reference evidence="3 4" key="1">
    <citation type="submission" date="2019-03" db="EMBL/GenBank/DDBJ databases">
        <title>Seongchinamella monodicae gen. nov., sp. nov., a novel member of the Gammaproteobacteria isolated from a tidal mudflat of beach.</title>
        <authorList>
            <person name="Yang H.G."/>
            <person name="Kang J.W."/>
            <person name="Lee S.D."/>
        </authorList>
    </citation>
    <scope>NUCLEOTIDE SEQUENCE [LARGE SCALE GENOMIC DNA]</scope>
    <source>
        <strain evidence="3 4">GH4-78</strain>
    </source>
</reference>
<evidence type="ECO:0000313" key="4">
    <source>
        <dbReference type="Proteomes" id="UP000295554"/>
    </source>
</evidence>
<dbReference type="InterPro" id="IPR044922">
    <property type="entry name" value="DUF2063_N_sf"/>
</dbReference>
<accession>A0A4R5LT77</accession>
<dbReference type="AlphaFoldDB" id="A0A4R5LT77"/>
<gene>
    <name evidence="3" type="ORF">E2F43_11785</name>
</gene>
<sequence>MSTASLRDAQLAMAAHLRDPDRSPAPAGIEERRLKIYRELIYNNIEGFISGGFPVLRSLYPQQAWDELVRLFMDAHRCQSPYFLEISQEFISYLLNEHALRECDPPFMAELAHYEWVELALDIAEDELPAMVGEVDVESACPLLSPLAWVLSYRFPVHRIGADYRPDSAEQPTYLVVYRNRQDTVGFIELNAASARLLELTRDNDSASSVEILATLAEEMQLPPAQLHDFGLQQLEQMIQLGVLVVR</sequence>
<feature type="domain" description="Putative DNA-binding" evidence="1">
    <location>
        <begin position="10"/>
        <end position="94"/>
    </location>
</feature>
<dbReference type="InterPro" id="IPR054098">
    <property type="entry name" value="NGO1945-like_C"/>
</dbReference>
<dbReference type="Pfam" id="PF22106">
    <property type="entry name" value="NGO1945_C"/>
    <property type="match status" value="1"/>
</dbReference>
<dbReference type="RefSeq" id="WP_133212823.1">
    <property type="nucleotide sequence ID" value="NZ_SMSE01000002.1"/>
</dbReference>
<keyword evidence="4" id="KW-1185">Reference proteome</keyword>
<evidence type="ECO:0000313" key="3">
    <source>
        <dbReference type="EMBL" id="TDG14148.1"/>
    </source>
</evidence>
<proteinExistence type="predicted"/>
<name>A0A4R5LT77_9GAMM</name>
<protein>
    <submittedName>
        <fullName evidence="3">DUF2063 domain-containing protein</fullName>
    </submittedName>
</protein>
<dbReference type="EMBL" id="SMSE01000002">
    <property type="protein sequence ID" value="TDG14148.1"/>
    <property type="molecule type" value="Genomic_DNA"/>
</dbReference>
<dbReference type="InterPro" id="IPR018640">
    <property type="entry name" value="DUF2063"/>
</dbReference>
<organism evidence="3 4">
    <name type="scientific">Seongchinamella unica</name>
    <dbReference type="NCBI Taxonomy" id="2547392"/>
    <lineage>
        <taxon>Bacteria</taxon>
        <taxon>Pseudomonadati</taxon>
        <taxon>Pseudomonadota</taxon>
        <taxon>Gammaproteobacteria</taxon>
        <taxon>Cellvibrionales</taxon>
        <taxon>Halieaceae</taxon>
        <taxon>Seongchinamella</taxon>
    </lineage>
</organism>
<dbReference type="Proteomes" id="UP000295554">
    <property type="component" value="Unassembled WGS sequence"/>
</dbReference>
<dbReference type="OrthoDB" id="4146344at2"/>